<proteinExistence type="predicted"/>
<gene>
    <name evidence="2" type="ORF">COU06_01585</name>
</gene>
<dbReference type="AlphaFoldDB" id="A0A2M6WK52"/>
<dbReference type="EMBL" id="PFAY01000011">
    <property type="protein sequence ID" value="PIT93157.1"/>
    <property type="molecule type" value="Genomic_DNA"/>
</dbReference>
<accession>A0A2M6WK52</accession>
<comment type="caution">
    <text evidence="2">The sequence shown here is derived from an EMBL/GenBank/DDBJ whole genome shotgun (WGS) entry which is preliminary data.</text>
</comment>
<dbReference type="Proteomes" id="UP000229112">
    <property type="component" value="Unassembled WGS sequence"/>
</dbReference>
<feature type="domain" description="Bacterial spore germination immunoglobulin-like" evidence="1">
    <location>
        <begin position="184"/>
        <end position="266"/>
    </location>
</feature>
<dbReference type="InterPro" id="IPR018911">
    <property type="entry name" value="Gmad2_Ig-like_dom"/>
</dbReference>
<sequence>MRKSIIITALIVILVSGYLILSKDPSVSTPTKNLKGVIYIIPETENITITLSEDPITNFKQGEVSGVVVANTSQTQLFSSNQESYLLTTLSINYGGSGTFHYLTLFQRSKSSWKFLTQAPLGDRIIIDSVSADKNQITVKYKDRKPGEALASIPTIPVTQTYILENDRLIINDVKRDEPVDLIIQNPHPNQTITSPLTITGQARGSWFFEATFLVHLTDWDGKIIATHYAEAKDDWMTSELVPFESVLEFETPPFDQRGYLILQKANPSGLPEHDNAVEIPIFYNN</sequence>
<evidence type="ECO:0000259" key="1">
    <source>
        <dbReference type="Pfam" id="PF10648"/>
    </source>
</evidence>
<reference evidence="3" key="1">
    <citation type="submission" date="2017-09" db="EMBL/GenBank/DDBJ databases">
        <title>Depth-based differentiation of microbial function through sediment-hosted aquifers and enrichment of novel symbionts in the deep terrestrial subsurface.</title>
        <authorList>
            <person name="Probst A.J."/>
            <person name="Ladd B."/>
            <person name="Jarett J.K."/>
            <person name="Geller-Mcgrath D.E."/>
            <person name="Sieber C.M.K."/>
            <person name="Emerson J.B."/>
            <person name="Anantharaman K."/>
            <person name="Thomas B.C."/>
            <person name="Malmstrom R."/>
            <person name="Stieglmeier M."/>
            <person name="Klingl A."/>
            <person name="Woyke T."/>
            <person name="Ryan C.M."/>
            <person name="Banfield J.F."/>
        </authorList>
    </citation>
    <scope>NUCLEOTIDE SEQUENCE [LARGE SCALE GENOMIC DNA]</scope>
</reference>
<protein>
    <recommendedName>
        <fullName evidence="1">Bacterial spore germination immunoglobulin-like domain-containing protein</fullName>
    </recommendedName>
</protein>
<evidence type="ECO:0000313" key="3">
    <source>
        <dbReference type="Proteomes" id="UP000229112"/>
    </source>
</evidence>
<evidence type="ECO:0000313" key="2">
    <source>
        <dbReference type="EMBL" id="PIT93157.1"/>
    </source>
</evidence>
<dbReference type="Pfam" id="PF10648">
    <property type="entry name" value="Gmad2"/>
    <property type="match status" value="1"/>
</dbReference>
<name>A0A2M6WK52_9BACT</name>
<organism evidence="2 3">
    <name type="scientific">Candidatus Harrisonbacteria bacterium CG10_big_fil_rev_8_21_14_0_10_38_8</name>
    <dbReference type="NCBI Taxonomy" id="1974582"/>
    <lineage>
        <taxon>Bacteria</taxon>
        <taxon>Candidatus Harrisoniibacteriota</taxon>
    </lineage>
</organism>